<keyword evidence="3" id="KW-1185">Reference proteome</keyword>
<gene>
    <name evidence="2" type="ORF">NG900_09425</name>
</gene>
<organism evidence="2 3">
    <name type="scientific">Ralstonia soli</name>
    <dbReference type="NCBI Taxonomy" id="2953896"/>
    <lineage>
        <taxon>Bacteria</taxon>
        <taxon>Pseudomonadati</taxon>
        <taxon>Pseudomonadota</taxon>
        <taxon>Betaproteobacteria</taxon>
        <taxon>Burkholderiales</taxon>
        <taxon>Burkholderiaceae</taxon>
        <taxon>Ralstonia</taxon>
    </lineage>
</organism>
<dbReference type="Proteomes" id="UP001162811">
    <property type="component" value="Unassembled WGS sequence"/>
</dbReference>
<dbReference type="RefSeq" id="WP_252679568.1">
    <property type="nucleotide sequence ID" value="NZ_JAMXHT010000003.1"/>
</dbReference>
<sequence>MGDEDEKQDLSGWVIPTEEERQKNARTDAALTVLVSMGLATAFFALFGGVRGAVSGAIVGAFWGAYRIWTGDA</sequence>
<reference evidence="2" key="2">
    <citation type="journal article" date="2023" name="Front. Microbiol.">
        <title>Ralstonia chuxiongensis sp. nov., Ralstonia mojiangensis sp. nov., and Ralstonia soli sp. nov., isolated from tobacco fields, are three novel species in the family Burkholderiaceae.</title>
        <authorList>
            <person name="Lu C.H."/>
            <person name="Zhang Y.Y."/>
            <person name="Jiang N."/>
            <person name="Chen W."/>
            <person name="Shao X."/>
            <person name="Zhao Z.M."/>
            <person name="Lu W.L."/>
            <person name="Hu X."/>
            <person name="Xi Y.X."/>
            <person name="Zou S.Y."/>
            <person name="Wei Q.J."/>
            <person name="Lin Z.L."/>
            <person name="Gong L."/>
            <person name="Gai X.T."/>
            <person name="Zhang L.Q."/>
            <person name="Li J.Y."/>
            <person name="Jin Y."/>
            <person name="Xia Z.Y."/>
        </authorList>
    </citation>
    <scope>NUCLEOTIDE SEQUENCE</scope>
    <source>
        <strain evidence="2">21MJYT02-11</strain>
    </source>
</reference>
<evidence type="ECO:0000256" key="1">
    <source>
        <dbReference type="SAM" id="Phobius"/>
    </source>
</evidence>
<keyword evidence="1" id="KW-0812">Transmembrane</keyword>
<protein>
    <submittedName>
        <fullName evidence="2">Uncharacterized protein</fullName>
    </submittedName>
</protein>
<proteinExistence type="predicted"/>
<evidence type="ECO:0000313" key="3">
    <source>
        <dbReference type="Proteomes" id="UP001162811"/>
    </source>
</evidence>
<keyword evidence="1" id="KW-0472">Membrane</keyword>
<keyword evidence="1" id="KW-1133">Transmembrane helix</keyword>
<accession>A0ABT1AJ32</accession>
<feature type="transmembrane region" description="Helical" evidence="1">
    <location>
        <begin position="29"/>
        <end position="47"/>
    </location>
</feature>
<dbReference type="EMBL" id="JAMXHT010000003">
    <property type="protein sequence ID" value="MCO5398415.1"/>
    <property type="molecule type" value="Genomic_DNA"/>
</dbReference>
<reference evidence="2" key="1">
    <citation type="submission" date="2022-06" db="EMBL/GenBank/DDBJ databases">
        <authorList>
            <person name="Lu C.-H."/>
        </authorList>
    </citation>
    <scope>NUCLEOTIDE SEQUENCE</scope>
    <source>
        <strain evidence="2">21MJYT02-11</strain>
    </source>
</reference>
<name>A0ABT1AJ32_9RALS</name>
<comment type="caution">
    <text evidence="2">The sequence shown here is derived from an EMBL/GenBank/DDBJ whole genome shotgun (WGS) entry which is preliminary data.</text>
</comment>
<evidence type="ECO:0000313" key="2">
    <source>
        <dbReference type="EMBL" id="MCO5398415.1"/>
    </source>
</evidence>